<dbReference type="AlphaFoldDB" id="A0AAE8ZWJ1"/>
<name>A0AAE8ZWJ1_CAEBR</name>
<evidence type="ECO:0000256" key="7">
    <source>
        <dbReference type="ARBA" id="ARBA00022824"/>
    </source>
</evidence>
<dbReference type="InterPro" id="IPR039042">
    <property type="entry name" value="Alg13-like"/>
</dbReference>
<evidence type="ECO:0000259" key="8">
    <source>
        <dbReference type="Pfam" id="PF04101"/>
    </source>
</evidence>
<evidence type="ECO:0000256" key="5">
    <source>
        <dbReference type="ARBA" id="ARBA00022676"/>
    </source>
</evidence>
<comment type="subcellular location">
    <subcellularLocation>
        <location evidence="1">Endoplasmic reticulum</location>
    </subcellularLocation>
</comment>
<dbReference type="EMBL" id="CP090895">
    <property type="protein sequence ID" value="ULT85909.1"/>
    <property type="molecule type" value="Genomic_DNA"/>
</dbReference>
<dbReference type="OMA" id="QYKFRPN"/>
<evidence type="ECO:0000256" key="3">
    <source>
        <dbReference type="ARBA" id="ARBA00012614"/>
    </source>
</evidence>
<dbReference type="GO" id="GO:0005783">
    <property type="term" value="C:endoplasmic reticulum"/>
    <property type="evidence" value="ECO:0007669"/>
    <property type="project" value="UniProtKB-SubCell"/>
</dbReference>
<evidence type="ECO:0000313" key="10">
    <source>
        <dbReference type="Proteomes" id="UP000827892"/>
    </source>
</evidence>
<dbReference type="GO" id="GO:0006488">
    <property type="term" value="P:dolichol-linked oligosaccharide biosynthetic process"/>
    <property type="evidence" value="ECO:0007669"/>
    <property type="project" value="InterPro"/>
</dbReference>
<dbReference type="InterPro" id="IPR007235">
    <property type="entry name" value="Glyco_trans_28_C"/>
</dbReference>
<accession>A0AAE8ZWJ1</accession>
<keyword evidence="5" id="KW-0328">Glycosyltransferase</keyword>
<organism evidence="9 10">
    <name type="scientific">Caenorhabditis briggsae</name>
    <dbReference type="NCBI Taxonomy" id="6238"/>
    <lineage>
        <taxon>Eukaryota</taxon>
        <taxon>Metazoa</taxon>
        <taxon>Ecdysozoa</taxon>
        <taxon>Nematoda</taxon>
        <taxon>Chromadorea</taxon>
        <taxon>Rhabditida</taxon>
        <taxon>Rhabditina</taxon>
        <taxon>Rhabditomorpha</taxon>
        <taxon>Rhabditoidea</taxon>
        <taxon>Rhabditidae</taxon>
        <taxon>Peloderinae</taxon>
        <taxon>Caenorhabditis</taxon>
    </lineage>
</organism>
<dbReference type="Pfam" id="PF04101">
    <property type="entry name" value="Glyco_tran_28_C"/>
    <property type="match status" value="1"/>
</dbReference>
<dbReference type="SUPFAM" id="SSF53756">
    <property type="entry name" value="UDP-Glycosyltransferase/glycogen phosphorylase"/>
    <property type="match status" value="1"/>
</dbReference>
<evidence type="ECO:0000256" key="4">
    <source>
        <dbReference type="ARBA" id="ARBA00017468"/>
    </source>
</evidence>
<feature type="domain" description="Glycosyl transferase family 28 C-terminal" evidence="8">
    <location>
        <begin position="2"/>
        <end position="171"/>
    </location>
</feature>
<evidence type="ECO:0000256" key="6">
    <source>
        <dbReference type="ARBA" id="ARBA00022679"/>
    </source>
</evidence>
<proteinExistence type="inferred from homology"/>
<evidence type="ECO:0000256" key="1">
    <source>
        <dbReference type="ARBA" id="ARBA00004240"/>
    </source>
</evidence>
<evidence type="ECO:0000313" key="9">
    <source>
        <dbReference type="EMBL" id="ULT85909.1"/>
    </source>
</evidence>
<dbReference type="KEGG" id="cbr:CBG_11418"/>
<dbReference type="PANTHER" id="PTHR12867">
    <property type="entry name" value="GLYCOSYL TRANSFERASE-RELATED"/>
    <property type="match status" value="1"/>
</dbReference>
<sequence>MTCFVTVGTTLFEDLINKVLSEDCLTNLKKIGVKKVRLQIGKGNFEQEVVDRVFGGVAADEGSASLEGLEIDYYRFKPSISEDMADAFVVIGHAGAGTCLEVLALHLPFITVTNDKLMDNHQAELAIQLSDDGYLLQCTPTTLPEMILKEELFSLRQFAAPNKKFLAEHIKEMVGIKSES</sequence>
<evidence type="ECO:0000256" key="2">
    <source>
        <dbReference type="ARBA" id="ARBA00006962"/>
    </source>
</evidence>
<dbReference type="PANTHER" id="PTHR12867:SF6">
    <property type="entry name" value="N-ACETYLGLUCOSAMINYLDIPHOSPHODOLICHOL N-ACETYLGLUCOSAMINYLTRANSFERASE"/>
    <property type="match status" value="1"/>
</dbReference>
<dbReference type="Gene3D" id="3.40.50.2000">
    <property type="entry name" value="Glycogen Phosphorylase B"/>
    <property type="match status" value="1"/>
</dbReference>
<dbReference type="EC" id="2.4.1.141" evidence="3"/>
<protein>
    <recommendedName>
        <fullName evidence="4">UDP-N-acetylglucosamine transferase subunit ALG13</fullName>
        <ecNumber evidence="3">2.4.1.141</ecNumber>
    </recommendedName>
</protein>
<keyword evidence="6" id="KW-0808">Transferase</keyword>
<reference evidence="9 10" key="1">
    <citation type="submission" date="2022-02" db="EMBL/GenBank/DDBJ databases">
        <title>Chromosome-level reference genomes for two strains of Caenorhabditis briggsae: an improved platform for comparative genomics.</title>
        <authorList>
            <person name="Stevens L."/>
            <person name="Andersen E.C."/>
        </authorList>
    </citation>
    <scope>NUCLEOTIDE SEQUENCE [LARGE SCALE GENOMIC DNA]</scope>
    <source>
        <strain evidence="9">QX1410_ONT</strain>
        <tissue evidence="9">Whole-organism</tissue>
    </source>
</reference>
<keyword evidence="7" id="KW-0256">Endoplasmic reticulum</keyword>
<comment type="similarity">
    <text evidence="2">Belongs to the glycosyltransferase 28 family.</text>
</comment>
<gene>
    <name evidence="9" type="ORF">L3Y34_005952</name>
</gene>
<dbReference type="GO" id="GO:0004577">
    <property type="term" value="F:N-acetylglucosaminyldiphosphodolichol N-acetylglucosaminyltransferase activity"/>
    <property type="evidence" value="ECO:0007669"/>
    <property type="project" value="UniProtKB-EC"/>
</dbReference>
<dbReference type="Proteomes" id="UP000827892">
    <property type="component" value="Chromosome V"/>
</dbReference>